<dbReference type="Proteomes" id="UP000037035">
    <property type="component" value="Unassembled WGS sequence"/>
</dbReference>
<dbReference type="AlphaFoldDB" id="A0A0L6VT43"/>
<evidence type="ECO:0000313" key="2">
    <source>
        <dbReference type="Proteomes" id="UP000037035"/>
    </source>
</evidence>
<evidence type="ECO:0000313" key="1">
    <source>
        <dbReference type="EMBL" id="KNZ63871.1"/>
    </source>
</evidence>
<accession>A0A0L6VT43</accession>
<dbReference type="EMBL" id="LAVV01000999">
    <property type="protein sequence ID" value="KNZ63871.1"/>
    <property type="molecule type" value="Genomic_DNA"/>
</dbReference>
<gene>
    <name evidence="1" type="ORF">VP01_108g8</name>
</gene>
<comment type="caution">
    <text evidence="1">The sequence shown here is derived from an EMBL/GenBank/DDBJ whole genome shotgun (WGS) entry which is preliminary data.</text>
</comment>
<sequence>MIGEIIEECGPLEPEYLNTQCCLNQNPECSFQENTPESCLKEKNYLLDLILENKPLTRLPQPFEQFHEILEDTHIAKRAQALEVKGKPKGRMAHKKAVSNSTKCLPFYQKIVEYRKKLVAE</sequence>
<keyword evidence="2" id="KW-1185">Reference proteome</keyword>
<protein>
    <submittedName>
        <fullName evidence="1">Uncharacterized protein</fullName>
    </submittedName>
</protein>
<name>A0A0L6VT43_9BASI</name>
<organism evidence="1 2">
    <name type="scientific">Puccinia sorghi</name>
    <dbReference type="NCBI Taxonomy" id="27349"/>
    <lineage>
        <taxon>Eukaryota</taxon>
        <taxon>Fungi</taxon>
        <taxon>Dikarya</taxon>
        <taxon>Basidiomycota</taxon>
        <taxon>Pucciniomycotina</taxon>
        <taxon>Pucciniomycetes</taxon>
        <taxon>Pucciniales</taxon>
        <taxon>Pucciniaceae</taxon>
        <taxon>Puccinia</taxon>
    </lineage>
</organism>
<proteinExistence type="predicted"/>
<dbReference type="VEuPathDB" id="FungiDB:VP01_108g8"/>
<reference evidence="1 2" key="1">
    <citation type="submission" date="2015-08" db="EMBL/GenBank/DDBJ databases">
        <title>Next Generation Sequencing and Analysis of the Genome of Puccinia sorghi L Schw, the Causal Agent of Maize Common Rust.</title>
        <authorList>
            <person name="Rochi L."/>
            <person name="Burguener G."/>
            <person name="Darino M."/>
            <person name="Turjanski A."/>
            <person name="Kreff E."/>
            <person name="Dieguez M.J."/>
            <person name="Sacco F."/>
        </authorList>
    </citation>
    <scope>NUCLEOTIDE SEQUENCE [LARGE SCALE GENOMIC DNA]</scope>
    <source>
        <strain evidence="1 2">RO10H11247</strain>
    </source>
</reference>